<sequence>MTPSMPPMPRNWLPDVLKLNVVSLILHSLNVSHPEACVRFATTAPPPPWSAVRYVFRSADLNCTCVPSRRSLLGMPSKRGGRIHPSVTSQPPRHTARTGRLGYDDEAGLPGGFTGCVARLPWEREQRHEAHRRRRKQRRLTSLVPIGHCL</sequence>
<evidence type="ECO:0000256" key="1">
    <source>
        <dbReference type="SAM" id="MobiDB-lite"/>
    </source>
</evidence>
<evidence type="ECO:0000313" key="2">
    <source>
        <dbReference type="EMBL" id="JAE28773.1"/>
    </source>
</evidence>
<reference evidence="2" key="2">
    <citation type="journal article" date="2015" name="Data Brief">
        <title>Shoot transcriptome of the giant reed, Arundo donax.</title>
        <authorList>
            <person name="Barrero R.A."/>
            <person name="Guerrero F.D."/>
            <person name="Moolhuijzen P."/>
            <person name="Goolsby J.A."/>
            <person name="Tidwell J."/>
            <person name="Bellgard S.E."/>
            <person name="Bellgard M.I."/>
        </authorList>
    </citation>
    <scope>NUCLEOTIDE SEQUENCE</scope>
    <source>
        <tissue evidence="2">Shoot tissue taken approximately 20 cm above the soil surface</tissue>
    </source>
</reference>
<dbReference type="AlphaFoldDB" id="A0A0A9H785"/>
<organism evidence="2">
    <name type="scientific">Arundo donax</name>
    <name type="common">Giant reed</name>
    <name type="synonym">Donax arundinaceus</name>
    <dbReference type="NCBI Taxonomy" id="35708"/>
    <lineage>
        <taxon>Eukaryota</taxon>
        <taxon>Viridiplantae</taxon>
        <taxon>Streptophyta</taxon>
        <taxon>Embryophyta</taxon>
        <taxon>Tracheophyta</taxon>
        <taxon>Spermatophyta</taxon>
        <taxon>Magnoliopsida</taxon>
        <taxon>Liliopsida</taxon>
        <taxon>Poales</taxon>
        <taxon>Poaceae</taxon>
        <taxon>PACMAD clade</taxon>
        <taxon>Arundinoideae</taxon>
        <taxon>Arundineae</taxon>
        <taxon>Arundo</taxon>
    </lineage>
</organism>
<protein>
    <submittedName>
        <fullName evidence="2">Uncharacterized protein</fullName>
    </submittedName>
</protein>
<accession>A0A0A9H785</accession>
<proteinExistence type="predicted"/>
<feature type="region of interest" description="Disordered" evidence="1">
    <location>
        <begin position="74"/>
        <end position="97"/>
    </location>
</feature>
<dbReference type="EMBL" id="GBRH01169123">
    <property type="protein sequence ID" value="JAE28773.1"/>
    <property type="molecule type" value="Transcribed_RNA"/>
</dbReference>
<name>A0A0A9H785_ARUDO</name>
<reference evidence="2" key="1">
    <citation type="submission" date="2014-09" db="EMBL/GenBank/DDBJ databases">
        <authorList>
            <person name="Magalhaes I.L.F."/>
            <person name="Oliveira U."/>
            <person name="Santos F.R."/>
            <person name="Vidigal T.H.D.A."/>
            <person name="Brescovit A.D."/>
            <person name="Santos A.J."/>
        </authorList>
    </citation>
    <scope>NUCLEOTIDE SEQUENCE</scope>
    <source>
        <tissue evidence="2">Shoot tissue taken approximately 20 cm above the soil surface</tissue>
    </source>
</reference>